<name>A0A6M3KYT1_9ZZZZ</name>
<dbReference type="InterPro" id="IPR029063">
    <property type="entry name" value="SAM-dependent_MTases_sf"/>
</dbReference>
<dbReference type="AlphaFoldDB" id="A0A6M3KYT1"/>
<gene>
    <name evidence="1" type="ORF">MM415B03130_0009</name>
</gene>
<dbReference type="GO" id="GO:0032259">
    <property type="term" value="P:methylation"/>
    <property type="evidence" value="ECO:0007669"/>
    <property type="project" value="UniProtKB-KW"/>
</dbReference>
<sequence length="185" mass="21773">MAFSAGEGKRFFKDWLIHFAQPLKFNRFLDIGCGAGIYGDIIREVFNQEAHIDAVEAWSQYIVRHDLKKKYDRIIMEDIVKVWHQMEDYDVIVMGDVIEHLTKHDAIMVICGLKAKCRFLWGSLPIEVGRPWSTGYRQGKEEWVENKYNQHLHDWTGNELKEIFNPMWIVPYVQTGVFLIEGVIR</sequence>
<organism evidence="1">
    <name type="scientific">viral metagenome</name>
    <dbReference type="NCBI Taxonomy" id="1070528"/>
    <lineage>
        <taxon>unclassified sequences</taxon>
        <taxon>metagenomes</taxon>
        <taxon>organismal metagenomes</taxon>
    </lineage>
</organism>
<keyword evidence="1" id="KW-0808">Transferase</keyword>
<keyword evidence="1" id="KW-0489">Methyltransferase</keyword>
<dbReference type="Gene3D" id="3.40.50.150">
    <property type="entry name" value="Vaccinia Virus protein VP39"/>
    <property type="match status" value="1"/>
</dbReference>
<accession>A0A6M3KYT1</accession>
<proteinExistence type="predicted"/>
<protein>
    <submittedName>
        <fullName evidence="1">Putative methyltransferase</fullName>
    </submittedName>
</protein>
<dbReference type="GO" id="GO:0008168">
    <property type="term" value="F:methyltransferase activity"/>
    <property type="evidence" value="ECO:0007669"/>
    <property type="project" value="UniProtKB-KW"/>
</dbReference>
<dbReference type="EMBL" id="MT142655">
    <property type="protein sequence ID" value="QJA86721.1"/>
    <property type="molecule type" value="Genomic_DNA"/>
</dbReference>
<dbReference type="Pfam" id="PF13489">
    <property type="entry name" value="Methyltransf_23"/>
    <property type="match status" value="1"/>
</dbReference>
<reference evidence="1" key="1">
    <citation type="submission" date="2020-03" db="EMBL/GenBank/DDBJ databases">
        <title>The deep terrestrial virosphere.</title>
        <authorList>
            <person name="Holmfeldt K."/>
            <person name="Nilsson E."/>
            <person name="Simone D."/>
            <person name="Lopez-Fernandez M."/>
            <person name="Wu X."/>
            <person name="de Brujin I."/>
            <person name="Lundin D."/>
            <person name="Andersson A."/>
            <person name="Bertilsson S."/>
            <person name="Dopson M."/>
        </authorList>
    </citation>
    <scope>NUCLEOTIDE SEQUENCE</scope>
    <source>
        <strain evidence="1">MM415B03130</strain>
    </source>
</reference>
<dbReference type="CDD" id="cd02440">
    <property type="entry name" value="AdoMet_MTases"/>
    <property type="match status" value="1"/>
</dbReference>
<evidence type="ECO:0000313" key="1">
    <source>
        <dbReference type="EMBL" id="QJA86721.1"/>
    </source>
</evidence>
<dbReference type="SUPFAM" id="SSF53335">
    <property type="entry name" value="S-adenosyl-L-methionine-dependent methyltransferases"/>
    <property type="match status" value="1"/>
</dbReference>